<dbReference type="Gene3D" id="3.40.630.10">
    <property type="entry name" value="Zn peptidases"/>
    <property type="match status" value="1"/>
</dbReference>
<dbReference type="RefSeq" id="WP_145449077.1">
    <property type="nucleotide sequence ID" value="NZ_CP037421.1"/>
</dbReference>
<dbReference type="SUPFAM" id="SSF55031">
    <property type="entry name" value="Bacterial exopeptidase dimerisation domain"/>
    <property type="match status" value="1"/>
</dbReference>
<dbReference type="InterPro" id="IPR002933">
    <property type="entry name" value="Peptidase_M20"/>
</dbReference>
<dbReference type="PANTHER" id="PTHR43808:SF31">
    <property type="entry name" value="N-ACETYL-L-CITRULLINE DEACETYLASE"/>
    <property type="match status" value="1"/>
</dbReference>
<dbReference type="PANTHER" id="PTHR43808">
    <property type="entry name" value="ACETYLORNITHINE DEACETYLASE"/>
    <property type="match status" value="1"/>
</dbReference>
<dbReference type="Pfam" id="PF07687">
    <property type="entry name" value="M20_dimer"/>
    <property type="match status" value="1"/>
</dbReference>
<evidence type="ECO:0000256" key="2">
    <source>
        <dbReference type="ARBA" id="ARBA00022801"/>
    </source>
</evidence>
<feature type="domain" description="Peptidase M20 dimerisation" evidence="4">
    <location>
        <begin position="175"/>
        <end position="284"/>
    </location>
</feature>
<evidence type="ECO:0000313" key="5">
    <source>
        <dbReference type="EMBL" id="QDT26989.1"/>
    </source>
</evidence>
<accession>A0A517Q5R9</accession>
<dbReference type="GO" id="GO:0046872">
    <property type="term" value="F:metal ion binding"/>
    <property type="evidence" value="ECO:0007669"/>
    <property type="project" value="UniProtKB-KW"/>
</dbReference>
<sequence length="375" mass="40920">MNALEYAQELIRFDSTSNRSNAAVSDYVEQVLKKLGCETERVEHTDSAGVPKVNIIGRKGSGTGGVAYFGHTDVVPTDGWSIPEHGPFEPTVRDGKLFGRGSTDMKGSIACMFAALESISNEDLKAPVYISCTADEELDHRGAIEIAQRSEIYKELTAGKAHGIVGEATSLDVVYAHKGGCQVVVTSHGKASHSSTREGLNANWAMIPFLQVAKAIYDETETDEKWLDDEFNPPTVCMNIGINDHTAAVNITPPQSICTLCFRPMPGTDVEAILHLLKMKADELKIEFHIRSQNPAFRRDPNSDFAQQAAKLSTGHPPKTVAYGSEASNFPEVENLILLGPGNITEAHKSDEWITLAQLERGQDVYAGLIREYCL</sequence>
<proteinExistence type="predicted"/>
<name>A0A517Q5R9_9PLAN</name>
<dbReference type="InterPro" id="IPR011650">
    <property type="entry name" value="Peptidase_M20_dimer"/>
</dbReference>
<dbReference type="EMBL" id="CP037421">
    <property type="protein sequence ID" value="QDT26989.1"/>
    <property type="molecule type" value="Genomic_DNA"/>
</dbReference>
<dbReference type="Gene3D" id="3.30.70.360">
    <property type="match status" value="1"/>
</dbReference>
<evidence type="ECO:0000313" key="6">
    <source>
        <dbReference type="Proteomes" id="UP000315647"/>
    </source>
</evidence>
<keyword evidence="6" id="KW-1185">Reference proteome</keyword>
<dbReference type="InterPro" id="IPR036264">
    <property type="entry name" value="Bact_exopeptidase_dim_dom"/>
</dbReference>
<dbReference type="GO" id="GO:0008777">
    <property type="term" value="F:acetylornithine deacetylase activity"/>
    <property type="evidence" value="ECO:0007669"/>
    <property type="project" value="UniProtKB-EC"/>
</dbReference>
<dbReference type="CDD" id="cd03894">
    <property type="entry name" value="M20_ArgE"/>
    <property type="match status" value="1"/>
</dbReference>
<dbReference type="Pfam" id="PF01546">
    <property type="entry name" value="Peptidase_M20"/>
    <property type="match status" value="1"/>
</dbReference>
<keyword evidence="3" id="KW-0170">Cobalt</keyword>
<dbReference type="GO" id="GO:0006526">
    <property type="term" value="P:L-arginine biosynthetic process"/>
    <property type="evidence" value="ECO:0007669"/>
    <property type="project" value="TreeGrafter"/>
</dbReference>
<evidence type="ECO:0000256" key="1">
    <source>
        <dbReference type="ARBA" id="ARBA00022723"/>
    </source>
</evidence>
<reference evidence="5 6" key="1">
    <citation type="submission" date="2019-03" db="EMBL/GenBank/DDBJ databases">
        <title>Deep-cultivation of Planctomycetes and their phenomic and genomic characterization uncovers novel biology.</title>
        <authorList>
            <person name="Wiegand S."/>
            <person name="Jogler M."/>
            <person name="Boedeker C."/>
            <person name="Pinto D."/>
            <person name="Vollmers J."/>
            <person name="Rivas-Marin E."/>
            <person name="Kohn T."/>
            <person name="Peeters S.H."/>
            <person name="Heuer A."/>
            <person name="Rast P."/>
            <person name="Oberbeckmann S."/>
            <person name="Bunk B."/>
            <person name="Jeske O."/>
            <person name="Meyerdierks A."/>
            <person name="Storesund J.E."/>
            <person name="Kallscheuer N."/>
            <person name="Luecker S."/>
            <person name="Lage O.M."/>
            <person name="Pohl T."/>
            <person name="Merkel B.J."/>
            <person name="Hornburger P."/>
            <person name="Mueller R.-W."/>
            <person name="Bruemmer F."/>
            <person name="Labrenz M."/>
            <person name="Spormann A.M."/>
            <person name="Op den Camp H."/>
            <person name="Overmann J."/>
            <person name="Amann R."/>
            <person name="Jetten M.S.M."/>
            <person name="Mascher T."/>
            <person name="Medema M.H."/>
            <person name="Devos D.P."/>
            <person name="Kaster A.-K."/>
            <person name="Ovreas L."/>
            <person name="Rohde M."/>
            <person name="Galperin M.Y."/>
            <person name="Jogler C."/>
        </authorList>
    </citation>
    <scope>NUCLEOTIDE SEQUENCE [LARGE SCALE GENOMIC DNA]</scope>
    <source>
        <strain evidence="5 6">Enr10</strain>
    </source>
</reference>
<organism evidence="5 6">
    <name type="scientific">Gimesia panareensis</name>
    <dbReference type="NCBI Taxonomy" id="2527978"/>
    <lineage>
        <taxon>Bacteria</taxon>
        <taxon>Pseudomonadati</taxon>
        <taxon>Planctomycetota</taxon>
        <taxon>Planctomycetia</taxon>
        <taxon>Planctomycetales</taxon>
        <taxon>Planctomycetaceae</taxon>
        <taxon>Gimesia</taxon>
    </lineage>
</organism>
<dbReference type="EC" id="3.5.1.16" evidence="5"/>
<evidence type="ECO:0000256" key="3">
    <source>
        <dbReference type="ARBA" id="ARBA00023285"/>
    </source>
</evidence>
<keyword evidence="1" id="KW-0479">Metal-binding</keyword>
<keyword evidence="2 5" id="KW-0378">Hydrolase</keyword>
<dbReference type="AlphaFoldDB" id="A0A517Q5R9"/>
<gene>
    <name evidence="5" type="primary">argE_1</name>
    <name evidence="5" type="ORF">Enr10x_23020</name>
</gene>
<dbReference type="SUPFAM" id="SSF53187">
    <property type="entry name" value="Zn-dependent exopeptidases"/>
    <property type="match status" value="1"/>
</dbReference>
<dbReference type="Proteomes" id="UP000315647">
    <property type="component" value="Chromosome"/>
</dbReference>
<dbReference type="InterPro" id="IPR050072">
    <property type="entry name" value="Peptidase_M20A"/>
</dbReference>
<protein>
    <submittedName>
        <fullName evidence="5">Acetylornithine deacetylase</fullName>
        <ecNumber evidence="5">3.5.1.16</ecNumber>
    </submittedName>
</protein>
<evidence type="ECO:0000259" key="4">
    <source>
        <dbReference type="Pfam" id="PF07687"/>
    </source>
</evidence>